<organism evidence="1 2">
    <name type="scientific">Advenella incenata</name>
    <dbReference type="NCBI Taxonomy" id="267800"/>
    <lineage>
        <taxon>Bacteria</taxon>
        <taxon>Pseudomonadati</taxon>
        <taxon>Pseudomonadota</taxon>
        <taxon>Betaproteobacteria</taxon>
        <taxon>Burkholderiales</taxon>
        <taxon>Alcaligenaceae</taxon>
    </lineage>
</organism>
<name>A0A4Q7VEC0_9BURK</name>
<proteinExistence type="predicted"/>
<comment type="caution">
    <text evidence="1">The sequence shown here is derived from an EMBL/GenBank/DDBJ whole genome shotgun (WGS) entry which is preliminary data.</text>
</comment>
<evidence type="ECO:0000313" key="1">
    <source>
        <dbReference type="EMBL" id="RZT93923.1"/>
    </source>
</evidence>
<dbReference type="Proteomes" id="UP000293398">
    <property type="component" value="Unassembled WGS sequence"/>
</dbReference>
<reference evidence="1 2" key="1">
    <citation type="submission" date="2019-02" db="EMBL/GenBank/DDBJ databases">
        <title>Genomic Encyclopedia of Type Strains, Phase IV (KMG-IV): sequencing the most valuable type-strain genomes for metagenomic binning, comparative biology and taxonomic classification.</title>
        <authorList>
            <person name="Goeker M."/>
        </authorList>
    </citation>
    <scope>NUCLEOTIDE SEQUENCE [LARGE SCALE GENOMIC DNA]</scope>
    <source>
        <strain evidence="1 2">DSM 23814</strain>
    </source>
</reference>
<evidence type="ECO:0000313" key="2">
    <source>
        <dbReference type="Proteomes" id="UP000293398"/>
    </source>
</evidence>
<accession>A0A4Q7VEC0</accession>
<dbReference type="AlphaFoldDB" id="A0A4Q7VEC0"/>
<protein>
    <submittedName>
        <fullName evidence="1">Uncharacterized protein</fullName>
    </submittedName>
</protein>
<sequence length="44" mass="4858">MPVRIDAEGPRFTADLTLVPVYGQISTTDYLMKMVANAALIRSM</sequence>
<dbReference type="EMBL" id="SHKO01000002">
    <property type="protein sequence ID" value="RZT93923.1"/>
    <property type="molecule type" value="Genomic_DNA"/>
</dbReference>
<gene>
    <name evidence="1" type="ORF">EV681_2335</name>
</gene>
<keyword evidence="2" id="KW-1185">Reference proteome</keyword>